<organism evidence="1 2">
    <name type="scientific">Subtercola frigoramans</name>
    <dbReference type="NCBI Taxonomy" id="120298"/>
    <lineage>
        <taxon>Bacteria</taxon>
        <taxon>Bacillati</taxon>
        <taxon>Actinomycetota</taxon>
        <taxon>Actinomycetes</taxon>
        <taxon>Micrococcales</taxon>
        <taxon>Microbacteriaceae</taxon>
        <taxon>Subtercola</taxon>
    </lineage>
</organism>
<evidence type="ECO:0008006" key="3">
    <source>
        <dbReference type="Google" id="ProtNLM"/>
    </source>
</evidence>
<dbReference type="Proteomes" id="UP000776164">
    <property type="component" value="Unassembled WGS sequence"/>
</dbReference>
<proteinExistence type="predicted"/>
<dbReference type="Gene3D" id="3.40.50.1820">
    <property type="entry name" value="alpha/beta hydrolase"/>
    <property type="match status" value="1"/>
</dbReference>
<comment type="caution">
    <text evidence="1">The sequence shown here is derived from an EMBL/GenBank/DDBJ whole genome shotgun (WGS) entry which is preliminary data.</text>
</comment>
<dbReference type="RefSeq" id="WP_205107502.1">
    <property type="nucleotide sequence ID" value="NZ_BAAAHT010000013.1"/>
</dbReference>
<dbReference type="InterPro" id="IPR029058">
    <property type="entry name" value="AB_hydrolase_fold"/>
</dbReference>
<evidence type="ECO:0000313" key="2">
    <source>
        <dbReference type="Proteomes" id="UP000776164"/>
    </source>
</evidence>
<sequence>MNRSGAQPKGRRIILAATIGVAAIIGFTSCVSSDMPTPTATANPVSVDTAPCTGADGVGGVVPTGLGPGDIVSAVDLTPTDSQSPGFPTASSVWRMLYVTTGVDENDLQLVCGMVAAPIAGPALIGGTGRMLDWSHGTVGLAQDCLPSSDPANLFWGKMPGGINAIAWGSDAGKHEGDPAGGLLQYALNKGMVVTATDYQPGETYVVGKMEASAVLDAARAGAQLMDQTFASAAPTAYDSVIWGHSQGGHAALWAGQLAESYLASTHPSRVTPTLTLVGVAAMAPASNFITLAGQPSVQPGDGLADWEMHKNVGLDLPVKSLQMQIGPALFSYIFGSWNSLASGRAPSSTAQFPAFPVSGPALELSAIVTPNPGAQTVAAVQALCLTGAQAKQVQAEVEKYSDAQTNPMLIPSVWNLPSSYSTGEYFKGGLDTSCRATTDAILSSWCAWMRWNLPGPLGTNPFAKAPIVNGAPVPLFIAQGTADDVIHCTAPRGQLNVSVPAAADCMSRALYDSLASDVYCPAGGTVGHLELQAVRPVTLVSPASHLAIPGEISAKAISDAAADLVFDGSPLQKFMTAAFEKTVAPGCSTQVANPLP</sequence>
<dbReference type="EMBL" id="JAFBBU010000001">
    <property type="protein sequence ID" value="MBM7471477.1"/>
    <property type="molecule type" value="Genomic_DNA"/>
</dbReference>
<keyword evidence="2" id="KW-1185">Reference proteome</keyword>
<dbReference type="InterPro" id="IPR005152">
    <property type="entry name" value="Lipase_secreted"/>
</dbReference>
<dbReference type="PANTHER" id="PTHR34853:SF1">
    <property type="entry name" value="LIPASE 5"/>
    <property type="match status" value="1"/>
</dbReference>
<dbReference type="PANTHER" id="PTHR34853">
    <property type="match status" value="1"/>
</dbReference>
<gene>
    <name evidence="1" type="ORF">JOE66_001111</name>
</gene>
<dbReference type="Pfam" id="PF03583">
    <property type="entry name" value="LIP"/>
    <property type="match status" value="1"/>
</dbReference>
<dbReference type="PROSITE" id="PS51257">
    <property type="entry name" value="PROKAR_LIPOPROTEIN"/>
    <property type="match status" value="1"/>
</dbReference>
<name>A0ABS2L2Z3_9MICO</name>
<accession>A0ABS2L2Z3</accession>
<dbReference type="SUPFAM" id="SSF53474">
    <property type="entry name" value="alpha/beta-Hydrolases"/>
    <property type="match status" value="1"/>
</dbReference>
<reference evidence="1 2" key="1">
    <citation type="submission" date="2021-01" db="EMBL/GenBank/DDBJ databases">
        <title>Sequencing the genomes of 1000 actinobacteria strains.</title>
        <authorList>
            <person name="Klenk H.-P."/>
        </authorList>
    </citation>
    <scope>NUCLEOTIDE SEQUENCE [LARGE SCALE GENOMIC DNA]</scope>
    <source>
        <strain evidence="1 2">DSM 13057</strain>
    </source>
</reference>
<protein>
    <recommendedName>
        <fullName evidence="3">Lipase</fullName>
    </recommendedName>
</protein>
<evidence type="ECO:0000313" key="1">
    <source>
        <dbReference type="EMBL" id="MBM7471477.1"/>
    </source>
</evidence>